<keyword evidence="10" id="KW-1185">Reference proteome</keyword>
<dbReference type="Gene3D" id="1.25.40.390">
    <property type="match status" value="1"/>
</dbReference>
<dbReference type="InterPro" id="IPR011990">
    <property type="entry name" value="TPR-like_helical_dom_sf"/>
</dbReference>
<keyword evidence="3 6" id="KW-0732">Signal</keyword>
<keyword evidence="4" id="KW-0472">Membrane</keyword>
<dbReference type="InterPro" id="IPR033985">
    <property type="entry name" value="SusD-like_N"/>
</dbReference>
<evidence type="ECO:0000256" key="2">
    <source>
        <dbReference type="ARBA" id="ARBA00006275"/>
    </source>
</evidence>
<dbReference type="InterPro" id="IPR012944">
    <property type="entry name" value="SusD_RagB_dom"/>
</dbReference>
<dbReference type="AlphaFoldDB" id="A0A1H7LBU6"/>
<evidence type="ECO:0000259" key="7">
    <source>
        <dbReference type="Pfam" id="PF07980"/>
    </source>
</evidence>
<dbReference type="RefSeq" id="WP_089907467.1">
    <property type="nucleotide sequence ID" value="NZ_FOBB01000001.1"/>
</dbReference>
<evidence type="ECO:0000313" key="10">
    <source>
        <dbReference type="Proteomes" id="UP000198984"/>
    </source>
</evidence>
<organism evidence="9 10">
    <name type="scientific">Chitinophaga rupis</name>
    <dbReference type="NCBI Taxonomy" id="573321"/>
    <lineage>
        <taxon>Bacteria</taxon>
        <taxon>Pseudomonadati</taxon>
        <taxon>Bacteroidota</taxon>
        <taxon>Chitinophagia</taxon>
        <taxon>Chitinophagales</taxon>
        <taxon>Chitinophagaceae</taxon>
        <taxon>Chitinophaga</taxon>
    </lineage>
</organism>
<reference evidence="9 10" key="1">
    <citation type="submission" date="2016-10" db="EMBL/GenBank/DDBJ databases">
        <authorList>
            <person name="de Groot N.N."/>
        </authorList>
    </citation>
    <scope>NUCLEOTIDE SEQUENCE [LARGE SCALE GENOMIC DNA]</scope>
    <source>
        <strain evidence="9 10">DSM 21039</strain>
    </source>
</reference>
<dbReference type="Proteomes" id="UP000198984">
    <property type="component" value="Unassembled WGS sequence"/>
</dbReference>
<dbReference type="STRING" id="573321.SAMN04488505_1011227"/>
<evidence type="ECO:0000256" key="4">
    <source>
        <dbReference type="ARBA" id="ARBA00023136"/>
    </source>
</evidence>
<comment type="similarity">
    <text evidence="2">Belongs to the SusD family.</text>
</comment>
<proteinExistence type="inferred from homology"/>
<accession>A0A1H7LBU6</accession>
<comment type="subcellular location">
    <subcellularLocation>
        <location evidence="1">Cell outer membrane</location>
    </subcellularLocation>
</comment>
<sequence>MCIKHVWILLLSVTLFTACSKKLDQVPEDTATKAAIFGSEKGMETYANSFYEILPTANNIHQGDAMADYAARTQVPDFLRDGAYGPRQSSGWDWTALRNINFFLENCNNPKISPKVIRNYIGLAKFFRAWFYFDKIKRFGDVPWINKTMTINDPDLFKGRDSRTLVMDSVLADIDSACASITATDDKSRSLITRYVAYAFKSRVCLFEGTFRKYHTEYGLQNTADRWLTEAMNAAKTVMDEAGYTLSTANGTAQSYRQLFISKAPVSAEIMLAALCDPNLSVYNDGNWWWTSATYGSRVSFTRTFINTYLNIDGTPFTSKAGYATLPFVEEVKGRDLRLQQTIRMGSYKRVNGGVPQAAPPVFSYTYTGYQPIKWCLDDTYYDGGSRNDNSISIIRYAEVLLNYAEAKAELGAFTDADWGMTVGALRARAGITGGLTAKPVVADDYLKTTYFPGITDPALLEIRRERGIELALEGFRFYDIVRWKRGELMDQVWNGFYVPALDTPMDLNGDGVNDVVFYQQKPATQLPGVTYVNVAATINGGVNPQRLSHDTYGELNWLNNISRKWNDKYYLYPIPEADRLMNPKLGQNPGW</sequence>
<gene>
    <name evidence="9" type="ORF">SAMN04488505_1011227</name>
</gene>
<dbReference type="PROSITE" id="PS51257">
    <property type="entry name" value="PROKAR_LIPOPROTEIN"/>
    <property type="match status" value="1"/>
</dbReference>
<dbReference type="Pfam" id="PF07980">
    <property type="entry name" value="SusD_RagB"/>
    <property type="match status" value="1"/>
</dbReference>
<feature type="domain" description="SusD-like N-terminal" evidence="8">
    <location>
        <begin position="96"/>
        <end position="206"/>
    </location>
</feature>
<evidence type="ECO:0000256" key="6">
    <source>
        <dbReference type="SAM" id="SignalP"/>
    </source>
</evidence>
<dbReference type="OrthoDB" id="5694214at2"/>
<evidence type="ECO:0000313" key="9">
    <source>
        <dbReference type="EMBL" id="SEK96414.1"/>
    </source>
</evidence>
<dbReference type="SUPFAM" id="SSF48452">
    <property type="entry name" value="TPR-like"/>
    <property type="match status" value="1"/>
</dbReference>
<protein>
    <submittedName>
        <fullName evidence="9">Starch-binding associating with outer membrane</fullName>
    </submittedName>
</protein>
<evidence type="ECO:0000256" key="5">
    <source>
        <dbReference type="ARBA" id="ARBA00023237"/>
    </source>
</evidence>
<name>A0A1H7LBU6_9BACT</name>
<feature type="signal peptide" evidence="6">
    <location>
        <begin position="1"/>
        <end position="17"/>
    </location>
</feature>
<feature type="domain" description="RagB/SusD" evidence="7">
    <location>
        <begin position="296"/>
        <end position="592"/>
    </location>
</feature>
<dbReference type="EMBL" id="FOBB01000001">
    <property type="protein sequence ID" value="SEK96414.1"/>
    <property type="molecule type" value="Genomic_DNA"/>
</dbReference>
<evidence type="ECO:0000256" key="3">
    <source>
        <dbReference type="ARBA" id="ARBA00022729"/>
    </source>
</evidence>
<feature type="chain" id="PRO_5011726030" evidence="6">
    <location>
        <begin position="18"/>
        <end position="592"/>
    </location>
</feature>
<keyword evidence="5" id="KW-0998">Cell outer membrane</keyword>
<evidence type="ECO:0000259" key="8">
    <source>
        <dbReference type="Pfam" id="PF14322"/>
    </source>
</evidence>
<dbReference type="GO" id="GO:0009279">
    <property type="term" value="C:cell outer membrane"/>
    <property type="evidence" value="ECO:0007669"/>
    <property type="project" value="UniProtKB-SubCell"/>
</dbReference>
<evidence type="ECO:0000256" key="1">
    <source>
        <dbReference type="ARBA" id="ARBA00004442"/>
    </source>
</evidence>
<dbReference type="Pfam" id="PF14322">
    <property type="entry name" value="SusD-like_3"/>
    <property type="match status" value="1"/>
</dbReference>